<dbReference type="SUPFAM" id="SSF51395">
    <property type="entry name" value="FMN-linked oxidoreductases"/>
    <property type="match status" value="1"/>
</dbReference>
<dbReference type="AlphaFoldDB" id="A0A538SQX7"/>
<protein>
    <recommendedName>
        <fullName evidence="2">Glutamate synthase domain-containing protein</fullName>
    </recommendedName>
</protein>
<proteinExistence type="inferred from homology"/>
<sequence length="443" mass="49154">MSYKRYHIETKPAPDIYSHPSRFRVRVQKHRLIGLLLKELVQYRGNMPVVLSRPCVYGVFSGPLGGLAPREDLCVGCLRCTTQYPDIVQIHPNPDRAGVPGLSLSADQVDTILYEARTGRVPVRGAGYRGTFGGQGWDGMWTDMSEIVRPTRDGIHGREFISTVTEIGEKPQYLVLDERGRVTGPGPRVFEMQVPFLFDVPSRVGGSNALYPVMAEVAQRIDSLAVIPFPQAAALPDSPHVVPLVRPAEDSDLDRMRWIPRMLLLEGWDRERYERFRGRFPESVIAVRVPAETDVPELVRAGARVLHLTADEAGRAGGRFIGDVILEIQKRLVEDGVREEVTLIGSGGIVLAEHVPKAIICGLDAVALDSATVIALQGRAEVDHDWAVQRLVNLSASWRDQLLEILGAMGLREVRRLRGEVGRCMFQTDLEREAFAGIEGYEG</sequence>
<name>A0A538SQX7_UNCEI</name>
<dbReference type="InterPro" id="IPR013785">
    <property type="entry name" value="Aldolase_TIM"/>
</dbReference>
<dbReference type="InterPro" id="IPR002932">
    <property type="entry name" value="Glu_synthdom"/>
</dbReference>
<organism evidence="3 4">
    <name type="scientific">Eiseniibacteriota bacterium</name>
    <dbReference type="NCBI Taxonomy" id="2212470"/>
    <lineage>
        <taxon>Bacteria</taxon>
        <taxon>Candidatus Eiseniibacteriota</taxon>
    </lineage>
</organism>
<dbReference type="GO" id="GO:0006537">
    <property type="term" value="P:glutamate biosynthetic process"/>
    <property type="evidence" value="ECO:0007669"/>
    <property type="project" value="InterPro"/>
</dbReference>
<dbReference type="Pfam" id="PF01645">
    <property type="entry name" value="Glu_synthase"/>
    <property type="match status" value="1"/>
</dbReference>
<dbReference type="GO" id="GO:0015930">
    <property type="term" value="F:glutamate synthase activity"/>
    <property type="evidence" value="ECO:0007669"/>
    <property type="project" value="InterPro"/>
</dbReference>
<dbReference type="Gene3D" id="3.20.20.70">
    <property type="entry name" value="Aldolase class I"/>
    <property type="match status" value="1"/>
</dbReference>
<dbReference type="Proteomes" id="UP000319829">
    <property type="component" value="Unassembled WGS sequence"/>
</dbReference>
<comment type="similarity">
    <text evidence="1">Belongs to the glutamate synthase family.</text>
</comment>
<feature type="domain" description="Glutamate synthase" evidence="2">
    <location>
        <begin position="325"/>
        <end position="377"/>
    </location>
</feature>
<evidence type="ECO:0000256" key="1">
    <source>
        <dbReference type="ARBA" id="ARBA00009716"/>
    </source>
</evidence>
<gene>
    <name evidence="3" type="ORF">E6K74_08505</name>
</gene>
<dbReference type="EMBL" id="VBOU01000080">
    <property type="protein sequence ID" value="TMQ53784.1"/>
    <property type="molecule type" value="Genomic_DNA"/>
</dbReference>
<evidence type="ECO:0000259" key="2">
    <source>
        <dbReference type="Pfam" id="PF01645"/>
    </source>
</evidence>
<evidence type="ECO:0000313" key="3">
    <source>
        <dbReference type="EMBL" id="TMQ53784.1"/>
    </source>
</evidence>
<evidence type="ECO:0000313" key="4">
    <source>
        <dbReference type="Proteomes" id="UP000319829"/>
    </source>
</evidence>
<accession>A0A538SQX7</accession>
<comment type="caution">
    <text evidence="3">The sequence shown here is derived from an EMBL/GenBank/DDBJ whole genome shotgun (WGS) entry which is preliminary data.</text>
</comment>
<reference evidence="3 4" key="1">
    <citation type="journal article" date="2019" name="Nat. Microbiol.">
        <title>Mediterranean grassland soil C-N compound turnover is dependent on rainfall and depth, and is mediated by genomically divergent microorganisms.</title>
        <authorList>
            <person name="Diamond S."/>
            <person name="Andeer P.F."/>
            <person name="Li Z."/>
            <person name="Crits-Christoph A."/>
            <person name="Burstein D."/>
            <person name="Anantharaman K."/>
            <person name="Lane K.R."/>
            <person name="Thomas B.C."/>
            <person name="Pan C."/>
            <person name="Northen T.R."/>
            <person name="Banfield J.F."/>
        </authorList>
    </citation>
    <scope>NUCLEOTIDE SEQUENCE [LARGE SCALE GENOMIC DNA]</scope>
    <source>
        <strain evidence="3">WS_4</strain>
    </source>
</reference>